<gene>
    <name evidence="8" type="ORF">AADG42_03305</name>
</gene>
<dbReference type="SUPFAM" id="SSF56655">
    <property type="entry name" value="Carbohydrate phosphatase"/>
    <property type="match status" value="1"/>
</dbReference>
<dbReference type="GO" id="GO:0016787">
    <property type="term" value="F:hydrolase activity"/>
    <property type="evidence" value="ECO:0007669"/>
    <property type="project" value="UniProtKB-KW"/>
</dbReference>
<sequence length="267" mass="28184">MNDSLLTLARRVTAEAAERAARARREGVELTGLKSTPTDVVTRADQETEAYLVSELLRARPDDGILGEEGEGVASTSGLTWVIDPIDGTVNYLYDIPAWAVSVAVVEGDPDPATWRTLAGCVVNPLAREMYAAAAGVGATLNDRPLELEPRSELASALVATGFAYAAERRLEQAAIAARVIGRVRDLRRMGAASLDLCGVAAGRLDAYWETGLHPWDHAAGALIAREAGAVVSGLEAGSREGWAFTLAANPGLAEQIRMMLFSSGAP</sequence>
<evidence type="ECO:0000256" key="5">
    <source>
        <dbReference type="ARBA" id="ARBA00022801"/>
    </source>
</evidence>
<dbReference type="Gene3D" id="3.40.190.80">
    <property type="match status" value="1"/>
</dbReference>
<dbReference type="PROSITE" id="PS00629">
    <property type="entry name" value="IMP_1"/>
    <property type="match status" value="1"/>
</dbReference>
<keyword evidence="5 7" id="KW-0378">Hydrolase</keyword>
<comment type="cofactor">
    <cofactor evidence="2 7">
        <name>Mg(2+)</name>
        <dbReference type="ChEBI" id="CHEBI:18420"/>
    </cofactor>
</comment>
<dbReference type="PROSITE" id="PS00630">
    <property type="entry name" value="IMP_2"/>
    <property type="match status" value="1"/>
</dbReference>
<dbReference type="Gene3D" id="3.30.540.10">
    <property type="entry name" value="Fructose-1,6-Bisphosphatase, subunit A, domain 1"/>
    <property type="match status" value="1"/>
</dbReference>
<dbReference type="InterPro" id="IPR000760">
    <property type="entry name" value="Inositol_monophosphatase-like"/>
</dbReference>
<evidence type="ECO:0000313" key="9">
    <source>
        <dbReference type="Proteomes" id="UP001442841"/>
    </source>
</evidence>
<evidence type="ECO:0000256" key="4">
    <source>
        <dbReference type="ARBA" id="ARBA00022723"/>
    </source>
</evidence>
<dbReference type="InterPro" id="IPR020583">
    <property type="entry name" value="Inositol_monoP_metal-BS"/>
</dbReference>
<organism evidence="8 9">
    <name type="scientific">Ammonicoccus fulvus</name>
    <dbReference type="NCBI Taxonomy" id="3138240"/>
    <lineage>
        <taxon>Bacteria</taxon>
        <taxon>Bacillati</taxon>
        <taxon>Actinomycetota</taxon>
        <taxon>Actinomycetes</taxon>
        <taxon>Propionibacteriales</taxon>
        <taxon>Propionibacteriaceae</taxon>
        <taxon>Ammonicoccus</taxon>
    </lineage>
</organism>
<dbReference type="EMBL" id="CP154795">
    <property type="protein sequence ID" value="XAN06373.1"/>
    <property type="molecule type" value="Genomic_DNA"/>
</dbReference>
<evidence type="ECO:0000256" key="1">
    <source>
        <dbReference type="ARBA" id="ARBA00001033"/>
    </source>
</evidence>
<dbReference type="RefSeq" id="WP_425307803.1">
    <property type="nucleotide sequence ID" value="NZ_CP154795.1"/>
</dbReference>
<dbReference type="Proteomes" id="UP001442841">
    <property type="component" value="Chromosome"/>
</dbReference>
<keyword evidence="9" id="KW-1185">Reference proteome</keyword>
<comment type="similarity">
    <text evidence="3 7">Belongs to the inositol monophosphatase superfamily.</text>
</comment>
<comment type="catalytic activity">
    <reaction evidence="1 7">
        <text>a myo-inositol phosphate + H2O = myo-inositol + phosphate</text>
        <dbReference type="Rhea" id="RHEA:24056"/>
        <dbReference type="ChEBI" id="CHEBI:15377"/>
        <dbReference type="ChEBI" id="CHEBI:17268"/>
        <dbReference type="ChEBI" id="CHEBI:43474"/>
        <dbReference type="ChEBI" id="CHEBI:84139"/>
        <dbReference type="EC" id="3.1.3.25"/>
    </reaction>
</comment>
<evidence type="ECO:0000256" key="3">
    <source>
        <dbReference type="ARBA" id="ARBA00009759"/>
    </source>
</evidence>
<reference evidence="8 9" key="1">
    <citation type="submission" date="2024-04" db="EMBL/GenBank/DDBJ databases">
        <title>Isolation of an actinomycete strain from pig manure.</title>
        <authorList>
            <person name="Gong T."/>
            <person name="Yu Z."/>
            <person name="An M."/>
            <person name="Wei C."/>
            <person name="Yang W."/>
            <person name="Liu L."/>
        </authorList>
    </citation>
    <scope>NUCLEOTIDE SEQUENCE [LARGE SCALE GENOMIC DNA]</scope>
    <source>
        <strain evidence="8 9">ZF39</strain>
    </source>
</reference>
<keyword evidence="6 7" id="KW-0460">Magnesium</keyword>
<evidence type="ECO:0000256" key="6">
    <source>
        <dbReference type="ARBA" id="ARBA00022842"/>
    </source>
</evidence>
<dbReference type="PRINTS" id="PR00377">
    <property type="entry name" value="IMPHPHTASES"/>
</dbReference>
<dbReference type="InterPro" id="IPR020550">
    <property type="entry name" value="Inositol_monophosphatase_CS"/>
</dbReference>
<protein>
    <recommendedName>
        <fullName evidence="7">Inositol-1-monophosphatase</fullName>
        <ecNumber evidence="7">3.1.3.25</ecNumber>
    </recommendedName>
</protein>
<evidence type="ECO:0000256" key="2">
    <source>
        <dbReference type="ARBA" id="ARBA00001946"/>
    </source>
</evidence>
<keyword evidence="4 7" id="KW-0479">Metal-binding</keyword>
<accession>A0ABZ3FK10</accession>
<dbReference type="PANTHER" id="PTHR20854:SF4">
    <property type="entry name" value="INOSITOL-1-MONOPHOSPHATASE-RELATED"/>
    <property type="match status" value="1"/>
</dbReference>
<evidence type="ECO:0000256" key="7">
    <source>
        <dbReference type="RuleBase" id="RU364068"/>
    </source>
</evidence>
<dbReference type="PANTHER" id="PTHR20854">
    <property type="entry name" value="INOSITOL MONOPHOSPHATASE"/>
    <property type="match status" value="1"/>
</dbReference>
<evidence type="ECO:0000313" key="8">
    <source>
        <dbReference type="EMBL" id="XAN06373.1"/>
    </source>
</evidence>
<dbReference type="EC" id="3.1.3.25" evidence="7"/>
<dbReference type="Pfam" id="PF00459">
    <property type="entry name" value="Inositol_P"/>
    <property type="match status" value="1"/>
</dbReference>
<dbReference type="InterPro" id="IPR033942">
    <property type="entry name" value="IMPase"/>
</dbReference>
<dbReference type="CDD" id="cd01639">
    <property type="entry name" value="IMPase"/>
    <property type="match status" value="1"/>
</dbReference>
<name>A0ABZ3FK10_9ACTN</name>
<proteinExistence type="inferred from homology"/>